<dbReference type="InterPro" id="IPR036005">
    <property type="entry name" value="Creatinase/aminopeptidase-like"/>
</dbReference>
<sequence>MKKLIVFFLAAMCWQSVSIAQQLHVLSQREQAAVIDQWLEERIQTVLPAVMDRAGIDMWVIISREYNEDPVIRTFLPATWHAARRRTMLLMYKPKGSDQVEALAVARYDVGKSFKKAWDPDTQADQYQRLVDLIAERNPEKIGINMAKDYGHADGINLTEYNSLMQYLPEQLKSRVVSAQNLAVGWLETRTPSEMATYRHIQAIANQIIAEGLSEHVITPGVTTTEDVQWWYRDRIKELKLDTWFHPTVDIQRADPSSQEHMRNFAVKPDAEVIMPGDMLHIDFGITYLRLNTDTQQLAYVLKPGEDEVPQYLKDALKVGNRLQDILTSNFKTGRTGNEILRETRKQMDKEGIKGSIYSHPLGYHGHASGPTIGMWDNQGDTPGAGDYPLYPNTVYAIELNAVVFLKEWNKEYRVMLEEGAFFDGEKVIYLNGRQKEIMPIPRKSNHLRNH</sequence>
<dbReference type="RefSeq" id="WP_189580763.1">
    <property type="nucleotide sequence ID" value="NZ_BMYF01000009.1"/>
</dbReference>
<dbReference type="InterPro" id="IPR000994">
    <property type="entry name" value="Pept_M24"/>
</dbReference>
<organism evidence="3 4">
    <name type="scientific">Mongoliitalea lutea</name>
    <dbReference type="NCBI Taxonomy" id="849756"/>
    <lineage>
        <taxon>Bacteria</taxon>
        <taxon>Pseudomonadati</taxon>
        <taxon>Bacteroidota</taxon>
        <taxon>Cytophagia</taxon>
        <taxon>Cytophagales</taxon>
        <taxon>Cyclobacteriaceae</taxon>
        <taxon>Mongoliitalea</taxon>
    </lineage>
</organism>
<keyword evidence="3" id="KW-0645">Protease</keyword>
<evidence type="ECO:0000313" key="3">
    <source>
        <dbReference type="EMBL" id="GHB36394.1"/>
    </source>
</evidence>
<evidence type="ECO:0000259" key="2">
    <source>
        <dbReference type="Pfam" id="PF00557"/>
    </source>
</evidence>
<comment type="caution">
    <text evidence="3">The sequence shown here is derived from an EMBL/GenBank/DDBJ whole genome shotgun (WGS) entry which is preliminary data.</text>
</comment>
<gene>
    <name evidence="3" type="ORF">GCM10008106_17100</name>
</gene>
<keyword evidence="3" id="KW-0031">Aminopeptidase</keyword>
<keyword evidence="1" id="KW-0732">Signal</keyword>
<reference evidence="3" key="2">
    <citation type="submission" date="2020-09" db="EMBL/GenBank/DDBJ databases">
        <authorList>
            <person name="Sun Q."/>
            <person name="Kim S."/>
        </authorList>
    </citation>
    <scope>NUCLEOTIDE SEQUENCE</scope>
    <source>
        <strain evidence="3">KCTC 23224</strain>
    </source>
</reference>
<protein>
    <submittedName>
        <fullName evidence="3">Xaa-Pro aminopeptidase</fullName>
    </submittedName>
</protein>
<keyword evidence="4" id="KW-1185">Reference proteome</keyword>
<proteinExistence type="predicted"/>
<evidence type="ECO:0000313" key="4">
    <source>
        <dbReference type="Proteomes" id="UP000642809"/>
    </source>
</evidence>
<dbReference type="Pfam" id="PF00557">
    <property type="entry name" value="Peptidase_M24"/>
    <property type="match status" value="1"/>
</dbReference>
<dbReference type="EMBL" id="BMYF01000009">
    <property type="protein sequence ID" value="GHB36394.1"/>
    <property type="molecule type" value="Genomic_DNA"/>
</dbReference>
<dbReference type="PANTHER" id="PTHR46112:SF3">
    <property type="entry name" value="AMINOPEPTIDASE YPDF"/>
    <property type="match status" value="1"/>
</dbReference>
<accession>A0A8J3G5I9</accession>
<dbReference type="Gene3D" id="3.90.230.10">
    <property type="entry name" value="Creatinase/methionine aminopeptidase superfamily"/>
    <property type="match status" value="1"/>
</dbReference>
<dbReference type="AlphaFoldDB" id="A0A8J3G5I9"/>
<feature type="domain" description="Peptidase M24" evidence="2">
    <location>
        <begin position="198"/>
        <end position="409"/>
    </location>
</feature>
<dbReference type="SUPFAM" id="SSF55920">
    <property type="entry name" value="Creatinase/aminopeptidase"/>
    <property type="match status" value="1"/>
</dbReference>
<keyword evidence="3" id="KW-0378">Hydrolase</keyword>
<reference evidence="3" key="1">
    <citation type="journal article" date="2014" name="Int. J. Syst. Evol. Microbiol.">
        <title>Complete genome sequence of Corynebacterium casei LMG S-19264T (=DSM 44701T), isolated from a smear-ripened cheese.</title>
        <authorList>
            <consortium name="US DOE Joint Genome Institute (JGI-PGF)"/>
            <person name="Walter F."/>
            <person name="Albersmeier A."/>
            <person name="Kalinowski J."/>
            <person name="Ruckert C."/>
        </authorList>
    </citation>
    <scope>NUCLEOTIDE SEQUENCE</scope>
    <source>
        <strain evidence="3">KCTC 23224</strain>
    </source>
</reference>
<evidence type="ECO:0000256" key="1">
    <source>
        <dbReference type="SAM" id="SignalP"/>
    </source>
</evidence>
<dbReference type="Proteomes" id="UP000642809">
    <property type="component" value="Unassembled WGS sequence"/>
</dbReference>
<dbReference type="PANTHER" id="PTHR46112">
    <property type="entry name" value="AMINOPEPTIDASE"/>
    <property type="match status" value="1"/>
</dbReference>
<dbReference type="GO" id="GO:0004177">
    <property type="term" value="F:aminopeptidase activity"/>
    <property type="evidence" value="ECO:0007669"/>
    <property type="project" value="UniProtKB-KW"/>
</dbReference>
<dbReference type="CDD" id="cd01066">
    <property type="entry name" value="APP_MetAP"/>
    <property type="match status" value="1"/>
</dbReference>
<dbReference type="InterPro" id="IPR050659">
    <property type="entry name" value="Peptidase_M24B"/>
</dbReference>
<feature type="chain" id="PRO_5035216060" evidence="1">
    <location>
        <begin position="21"/>
        <end position="451"/>
    </location>
</feature>
<feature type="signal peptide" evidence="1">
    <location>
        <begin position="1"/>
        <end position="20"/>
    </location>
</feature>
<name>A0A8J3G5I9_9BACT</name>